<evidence type="ECO:0000313" key="3">
    <source>
        <dbReference type="EMBL" id="CUA95808.1"/>
    </source>
</evidence>
<reference evidence="4" key="1">
    <citation type="submission" date="2015-08" db="EMBL/GenBank/DDBJ databases">
        <authorList>
            <person name="Varghese N."/>
        </authorList>
    </citation>
    <scope>NUCLEOTIDE SEQUENCE [LARGE SCALE GENOMIC DNA]</scope>
    <source>
        <strain evidence="4">DSM 23407</strain>
    </source>
</reference>
<dbReference type="Pfam" id="PF02625">
    <property type="entry name" value="XdhC_CoxI"/>
    <property type="match status" value="1"/>
</dbReference>
<dbReference type="Proteomes" id="UP000183900">
    <property type="component" value="Unassembled WGS sequence"/>
</dbReference>
<dbReference type="SUPFAM" id="SSF51735">
    <property type="entry name" value="NAD(P)-binding Rossmann-fold domains"/>
    <property type="match status" value="1"/>
</dbReference>
<protein>
    <submittedName>
        <fullName evidence="3">Xanthine dehydrogenase accessory protein XdhC</fullName>
    </submittedName>
</protein>
<accession>A0A0K6HYC2</accession>
<keyword evidence="4" id="KW-1185">Reference proteome</keyword>
<dbReference type="NCBIfam" id="TIGR02964">
    <property type="entry name" value="xanthine_xdhC"/>
    <property type="match status" value="1"/>
</dbReference>
<dbReference type="PANTHER" id="PTHR30388:SF6">
    <property type="entry name" value="XANTHINE DEHYDROGENASE SUBUNIT A-RELATED"/>
    <property type="match status" value="1"/>
</dbReference>
<dbReference type="PANTHER" id="PTHR30388">
    <property type="entry name" value="ALDEHYDE OXIDOREDUCTASE MOLYBDENUM COFACTOR ASSEMBLY PROTEIN"/>
    <property type="match status" value="1"/>
</dbReference>
<evidence type="ECO:0000259" key="2">
    <source>
        <dbReference type="Pfam" id="PF13478"/>
    </source>
</evidence>
<organism evidence="3 4">
    <name type="scientific">Pannonibacter indicus</name>
    <dbReference type="NCBI Taxonomy" id="466044"/>
    <lineage>
        <taxon>Bacteria</taxon>
        <taxon>Pseudomonadati</taxon>
        <taxon>Pseudomonadota</taxon>
        <taxon>Alphaproteobacteria</taxon>
        <taxon>Hyphomicrobiales</taxon>
        <taxon>Stappiaceae</taxon>
        <taxon>Pannonibacter</taxon>
    </lineage>
</organism>
<dbReference type="InterPro" id="IPR036291">
    <property type="entry name" value="NAD(P)-bd_dom_sf"/>
</dbReference>
<gene>
    <name evidence="3" type="ORF">Ga0061067_104168</name>
</gene>
<dbReference type="Pfam" id="PF13478">
    <property type="entry name" value="XdhC_C"/>
    <property type="match status" value="1"/>
</dbReference>
<feature type="domain" description="XdhC Rossmann" evidence="2">
    <location>
        <begin position="166"/>
        <end position="308"/>
    </location>
</feature>
<name>A0A0K6HYC2_9HYPH</name>
<dbReference type="OrthoDB" id="61481at2"/>
<feature type="domain" description="XdhC- CoxI" evidence="1">
    <location>
        <begin position="11"/>
        <end position="72"/>
    </location>
</feature>
<dbReference type="InterPro" id="IPR052698">
    <property type="entry name" value="MoCofactor_Util/Proc"/>
</dbReference>
<dbReference type="AlphaFoldDB" id="A0A0K6HYC2"/>
<proteinExistence type="predicted"/>
<dbReference type="InterPro" id="IPR014308">
    <property type="entry name" value="Xanthine_DH_XdhC"/>
</dbReference>
<dbReference type="InterPro" id="IPR003777">
    <property type="entry name" value="XdhC_CoxI"/>
</dbReference>
<dbReference type="Gene3D" id="3.40.50.720">
    <property type="entry name" value="NAD(P)-binding Rossmann-like Domain"/>
    <property type="match status" value="1"/>
</dbReference>
<evidence type="ECO:0000313" key="4">
    <source>
        <dbReference type="Proteomes" id="UP000183900"/>
    </source>
</evidence>
<dbReference type="RefSeq" id="WP_055455442.1">
    <property type="nucleotide sequence ID" value="NZ_CYHE01000004.1"/>
</dbReference>
<dbReference type="EMBL" id="CYHE01000004">
    <property type="protein sequence ID" value="CUA95808.1"/>
    <property type="molecule type" value="Genomic_DNA"/>
</dbReference>
<sequence>MILWRRILDELREGGACCLVTVAASAGSVPREAGARMTVRADGSISGTIGGGTLEFEAIRWALAGMREGRRGLAFRRVSLGPDLGQCCGGRVDLALEYFTAEDIDPVRALVHVQEERGGQLAVQAGFVQEGVPLQRQVLGDLPAGPDFLLKDGVITERFGLELQPVWLFGAGHVGRAVVLALAPLPFEVTWIDSRPDFFPPAMPGNLRYVSVSRPADLLKEAPDRAFILVMTHSHALDEDIVAAALAAERFAYVGVIGSETKRARFTSRLRRRGLAERQVGGLVCPIGAGGVKSKLPAAIAASVAVELLIKNEAVKLEGLYKQPLAQGQKPVNNAG</sequence>
<evidence type="ECO:0000259" key="1">
    <source>
        <dbReference type="Pfam" id="PF02625"/>
    </source>
</evidence>
<dbReference type="InterPro" id="IPR027051">
    <property type="entry name" value="XdhC_Rossmann_dom"/>
</dbReference>